<proteinExistence type="predicted"/>
<organism evidence="1 2">
    <name type="scientific">Thelohanellus kitauei</name>
    <name type="common">Myxosporean</name>
    <dbReference type="NCBI Taxonomy" id="669202"/>
    <lineage>
        <taxon>Eukaryota</taxon>
        <taxon>Metazoa</taxon>
        <taxon>Cnidaria</taxon>
        <taxon>Myxozoa</taxon>
        <taxon>Myxosporea</taxon>
        <taxon>Bivalvulida</taxon>
        <taxon>Platysporina</taxon>
        <taxon>Myxobolidae</taxon>
        <taxon>Thelohanellus</taxon>
    </lineage>
</organism>
<sequence length="124" mass="14236">MILVNIQVWKNSESGFNSLIDEMNYSGWRMKYQSGKKPLEIKTCNIFYDKKWKPDEAEGRGSIFTKCESCTTLICTLIGAYQRCYPVSNGQTRDSERHKVCTSPCPLSKTRWSVVSGPNEHLFL</sequence>
<comment type="caution">
    <text evidence="1">The sequence shown here is derived from an EMBL/GenBank/DDBJ whole genome shotgun (WGS) entry which is preliminary data.</text>
</comment>
<reference evidence="1 2" key="1">
    <citation type="journal article" date="2014" name="Genome Biol. Evol.">
        <title>The genome of the myxosporean Thelohanellus kitauei shows adaptations to nutrient acquisition within its fish host.</title>
        <authorList>
            <person name="Yang Y."/>
            <person name="Xiong J."/>
            <person name="Zhou Z."/>
            <person name="Huo F."/>
            <person name="Miao W."/>
            <person name="Ran C."/>
            <person name="Liu Y."/>
            <person name="Zhang J."/>
            <person name="Feng J."/>
            <person name="Wang M."/>
            <person name="Wang M."/>
            <person name="Wang L."/>
            <person name="Yao B."/>
        </authorList>
    </citation>
    <scope>NUCLEOTIDE SEQUENCE [LARGE SCALE GENOMIC DNA]</scope>
    <source>
        <strain evidence="1">Wuqing</strain>
    </source>
</reference>
<dbReference type="Proteomes" id="UP000031668">
    <property type="component" value="Unassembled WGS sequence"/>
</dbReference>
<gene>
    <name evidence="1" type="ORF">RF11_11925</name>
</gene>
<evidence type="ECO:0000313" key="2">
    <source>
        <dbReference type="Proteomes" id="UP000031668"/>
    </source>
</evidence>
<accession>A0A0C2MP41</accession>
<keyword evidence="2" id="KW-1185">Reference proteome</keyword>
<dbReference type="AlphaFoldDB" id="A0A0C2MP41"/>
<name>A0A0C2MP41_THEKT</name>
<evidence type="ECO:0000313" key="1">
    <source>
        <dbReference type="EMBL" id="KII66110.1"/>
    </source>
</evidence>
<dbReference type="EMBL" id="JWZT01003604">
    <property type="protein sequence ID" value="KII66110.1"/>
    <property type="molecule type" value="Genomic_DNA"/>
</dbReference>
<protein>
    <submittedName>
        <fullName evidence="1">Uncharacterized protein</fullName>
    </submittedName>
</protein>